<sequence length="178" mass="19630">MTDLISFDDINASINHEPRILDTVLAQRLGMSRLRAIKELIERNLTELQSYGEVCRMARQTSAQGGRPGVEYWLTEGQALLICALSRTPVAAQVRRALIEVFMAFRRRQIEADVAPRAPAPIHESALSAARTAAARAFADWAGLALEVEARLRQQGPDLDELSAALIAATEVLARLRK</sequence>
<dbReference type="RefSeq" id="WP_109902905.1">
    <property type="nucleotide sequence ID" value="NZ_QGLE01000002.1"/>
</dbReference>
<reference evidence="1 2" key="1">
    <citation type="submission" date="2018-05" db="EMBL/GenBank/DDBJ databases">
        <title>Zavarzinia sp. HR-AS.</title>
        <authorList>
            <person name="Lee Y."/>
            <person name="Jeon C.O."/>
        </authorList>
    </citation>
    <scope>NUCLEOTIDE SEQUENCE [LARGE SCALE GENOMIC DNA]</scope>
    <source>
        <strain evidence="1 2">HR-AS</strain>
    </source>
</reference>
<dbReference type="EMBL" id="QGLE01000002">
    <property type="protein sequence ID" value="PWR24949.1"/>
    <property type="molecule type" value="Genomic_DNA"/>
</dbReference>
<comment type="caution">
    <text evidence="1">The sequence shown here is derived from an EMBL/GenBank/DDBJ whole genome shotgun (WGS) entry which is preliminary data.</text>
</comment>
<proteinExistence type="predicted"/>
<evidence type="ECO:0008006" key="3">
    <source>
        <dbReference type="Google" id="ProtNLM"/>
    </source>
</evidence>
<dbReference type="OrthoDB" id="8162243at2"/>
<evidence type="ECO:0000313" key="1">
    <source>
        <dbReference type="EMBL" id="PWR24949.1"/>
    </source>
</evidence>
<gene>
    <name evidence="1" type="ORF">DKG74_04055</name>
</gene>
<accession>A0A317EDF1</accession>
<evidence type="ECO:0000313" key="2">
    <source>
        <dbReference type="Proteomes" id="UP000245461"/>
    </source>
</evidence>
<protein>
    <recommendedName>
        <fullName evidence="3">Rha family transcriptional regulator</fullName>
    </recommendedName>
</protein>
<dbReference type="AlphaFoldDB" id="A0A317EDF1"/>
<name>A0A317EDF1_9PROT</name>
<keyword evidence="2" id="KW-1185">Reference proteome</keyword>
<dbReference type="Proteomes" id="UP000245461">
    <property type="component" value="Unassembled WGS sequence"/>
</dbReference>
<organism evidence="1 2">
    <name type="scientific">Zavarzinia aquatilis</name>
    <dbReference type="NCBI Taxonomy" id="2211142"/>
    <lineage>
        <taxon>Bacteria</taxon>
        <taxon>Pseudomonadati</taxon>
        <taxon>Pseudomonadota</taxon>
        <taxon>Alphaproteobacteria</taxon>
        <taxon>Rhodospirillales</taxon>
        <taxon>Zavarziniaceae</taxon>
        <taxon>Zavarzinia</taxon>
    </lineage>
</organism>